<feature type="transmembrane region" description="Helical" evidence="1">
    <location>
        <begin position="187"/>
        <end position="208"/>
    </location>
</feature>
<dbReference type="AlphaFoldDB" id="A0AAW9QBI3"/>
<feature type="transmembrane region" description="Helical" evidence="1">
    <location>
        <begin position="114"/>
        <end position="142"/>
    </location>
</feature>
<dbReference type="RefSeq" id="WP_332289636.1">
    <property type="nucleotide sequence ID" value="NZ_JAZIBG010000028.1"/>
</dbReference>
<keyword evidence="1" id="KW-0472">Membrane</keyword>
<organism evidence="2 3">
    <name type="scientific">Aquincola agrisoli</name>
    <dbReference type="NCBI Taxonomy" id="3119538"/>
    <lineage>
        <taxon>Bacteria</taxon>
        <taxon>Pseudomonadati</taxon>
        <taxon>Pseudomonadota</taxon>
        <taxon>Betaproteobacteria</taxon>
        <taxon>Burkholderiales</taxon>
        <taxon>Sphaerotilaceae</taxon>
        <taxon>Aquincola</taxon>
    </lineage>
</organism>
<reference evidence="2 3" key="1">
    <citation type="submission" date="2024-02" db="EMBL/GenBank/DDBJ databases">
        <title>Genome sequence of Aquincola sp. MAHUQ-54.</title>
        <authorList>
            <person name="Huq M.A."/>
        </authorList>
    </citation>
    <scope>NUCLEOTIDE SEQUENCE [LARGE SCALE GENOMIC DNA]</scope>
    <source>
        <strain evidence="2 3">MAHUQ-54</strain>
    </source>
</reference>
<dbReference type="InterPro" id="IPR007498">
    <property type="entry name" value="PqiA-like"/>
</dbReference>
<accession>A0AAW9QBI3</accession>
<comment type="caution">
    <text evidence="2">The sequence shown here is derived from an EMBL/GenBank/DDBJ whole genome shotgun (WGS) entry which is preliminary data.</text>
</comment>
<evidence type="ECO:0000256" key="1">
    <source>
        <dbReference type="SAM" id="Phobius"/>
    </source>
</evidence>
<evidence type="ECO:0000313" key="2">
    <source>
        <dbReference type="EMBL" id="MEF7614610.1"/>
    </source>
</evidence>
<keyword evidence="1" id="KW-1133">Transmembrane helix</keyword>
<gene>
    <name evidence="2" type="ORF">V4F39_11880</name>
</gene>
<feature type="transmembrane region" description="Helical" evidence="1">
    <location>
        <begin position="63"/>
        <end position="82"/>
    </location>
</feature>
<name>A0AAW9QBI3_9BURK</name>
<keyword evidence="1" id="KW-0812">Transmembrane</keyword>
<keyword evidence="3" id="KW-1185">Reference proteome</keyword>
<proteinExistence type="predicted"/>
<protein>
    <submittedName>
        <fullName evidence="2">Paraquat-inducible protein A</fullName>
    </submittedName>
</protein>
<sequence>MSASHARPPAAPAIDAHDALLAGCEWCDALSRVRAGQAASCWRCGSPLHTSSSAARAEVASRLGAVVALLVAAWVCITVTHTEAMVSLALRGLESSVTLSGATVALWQQGKLALAAALFITTVAAPATEMAAMLLVAATLWWRARRPAPAGPLPRWLPPVLHLWQGMRDWNMTEILVLGTAVSLVKLGQMATLIVGPGLVALMAFMALRLAAMRWLSPVDAWSLLAPAEVRAT</sequence>
<dbReference type="Proteomes" id="UP001336250">
    <property type="component" value="Unassembled WGS sequence"/>
</dbReference>
<evidence type="ECO:0000313" key="3">
    <source>
        <dbReference type="Proteomes" id="UP001336250"/>
    </source>
</evidence>
<dbReference type="Pfam" id="PF04403">
    <property type="entry name" value="PqiA"/>
    <property type="match status" value="1"/>
</dbReference>
<dbReference type="EMBL" id="JAZIBG010000028">
    <property type="protein sequence ID" value="MEF7614610.1"/>
    <property type="molecule type" value="Genomic_DNA"/>
</dbReference>